<evidence type="ECO:0000313" key="2">
    <source>
        <dbReference type="Proteomes" id="UP000288805"/>
    </source>
</evidence>
<dbReference type="Proteomes" id="UP000288805">
    <property type="component" value="Unassembled WGS sequence"/>
</dbReference>
<proteinExistence type="predicted"/>
<organism evidence="1 2">
    <name type="scientific">Vitis vinifera</name>
    <name type="common">Grape</name>
    <dbReference type="NCBI Taxonomy" id="29760"/>
    <lineage>
        <taxon>Eukaryota</taxon>
        <taxon>Viridiplantae</taxon>
        <taxon>Streptophyta</taxon>
        <taxon>Embryophyta</taxon>
        <taxon>Tracheophyta</taxon>
        <taxon>Spermatophyta</taxon>
        <taxon>Magnoliopsida</taxon>
        <taxon>eudicotyledons</taxon>
        <taxon>Gunneridae</taxon>
        <taxon>Pentapetalae</taxon>
        <taxon>rosids</taxon>
        <taxon>Vitales</taxon>
        <taxon>Vitaceae</taxon>
        <taxon>Viteae</taxon>
        <taxon>Vitis</taxon>
    </lineage>
</organism>
<comment type="caution">
    <text evidence="1">The sequence shown here is derived from an EMBL/GenBank/DDBJ whole genome shotgun (WGS) entry which is preliminary data.</text>
</comment>
<sequence>MPWCVMVCHGEFVEPELKHGGSLPPQEARIQRVILWDGGARQAP</sequence>
<reference evidence="1 2" key="1">
    <citation type="journal article" date="2018" name="PLoS Genet.">
        <title>Population sequencing reveals clonal diversity and ancestral inbreeding in the grapevine cultivar Chardonnay.</title>
        <authorList>
            <person name="Roach M.J."/>
            <person name="Johnson D.L."/>
            <person name="Bohlmann J."/>
            <person name="van Vuuren H.J."/>
            <person name="Jones S.J."/>
            <person name="Pretorius I.S."/>
            <person name="Schmidt S.A."/>
            <person name="Borneman A.R."/>
        </authorList>
    </citation>
    <scope>NUCLEOTIDE SEQUENCE [LARGE SCALE GENOMIC DNA]</scope>
    <source>
        <strain evidence="2">cv. Chardonnay</strain>
        <tissue evidence="1">Leaf</tissue>
    </source>
</reference>
<evidence type="ECO:0000313" key="1">
    <source>
        <dbReference type="EMBL" id="RVW32063.1"/>
    </source>
</evidence>
<dbReference type="EMBL" id="QGNW01001728">
    <property type="protein sequence ID" value="RVW32063.1"/>
    <property type="molecule type" value="Genomic_DNA"/>
</dbReference>
<name>A0A438D9C9_VITVI</name>
<protein>
    <submittedName>
        <fullName evidence="1">Uncharacterized protein</fullName>
    </submittedName>
</protein>
<gene>
    <name evidence="1" type="ORF">CK203_116442</name>
</gene>
<dbReference type="AlphaFoldDB" id="A0A438D9C9"/>
<accession>A0A438D9C9</accession>